<accession>A0AAV3XZ43</accession>
<evidence type="ECO:0000313" key="2">
    <source>
        <dbReference type="Proteomes" id="UP000735302"/>
    </source>
</evidence>
<dbReference type="Proteomes" id="UP000735302">
    <property type="component" value="Unassembled WGS sequence"/>
</dbReference>
<keyword evidence="2" id="KW-1185">Reference proteome</keyword>
<evidence type="ECO:0000313" key="1">
    <source>
        <dbReference type="EMBL" id="GFN75477.1"/>
    </source>
</evidence>
<comment type="caution">
    <text evidence="1">The sequence shown here is derived from an EMBL/GenBank/DDBJ whole genome shotgun (WGS) entry which is preliminary data.</text>
</comment>
<dbReference type="AlphaFoldDB" id="A0AAV3XZ43"/>
<protein>
    <submittedName>
        <fullName evidence="1">Uncharacterized protein</fullName>
    </submittedName>
</protein>
<reference evidence="1 2" key="1">
    <citation type="journal article" date="2021" name="Elife">
        <title>Chloroplast acquisition without the gene transfer in kleptoplastic sea slugs, Plakobranchus ocellatus.</title>
        <authorList>
            <person name="Maeda T."/>
            <person name="Takahashi S."/>
            <person name="Yoshida T."/>
            <person name="Shimamura S."/>
            <person name="Takaki Y."/>
            <person name="Nagai Y."/>
            <person name="Toyoda A."/>
            <person name="Suzuki Y."/>
            <person name="Arimoto A."/>
            <person name="Ishii H."/>
            <person name="Satoh N."/>
            <person name="Nishiyama T."/>
            <person name="Hasebe M."/>
            <person name="Maruyama T."/>
            <person name="Minagawa J."/>
            <person name="Obokata J."/>
            <person name="Shigenobu S."/>
        </authorList>
    </citation>
    <scope>NUCLEOTIDE SEQUENCE [LARGE SCALE GENOMIC DNA]</scope>
</reference>
<gene>
    <name evidence="1" type="ORF">PoB_000198300</name>
</gene>
<proteinExistence type="predicted"/>
<sequence length="159" mass="17463">MIGRLFCWKPIDPPHDLESSVQSVSVDISAPLTCLFPSLQFPPTHPPRKPLSMIPSPSYLAPHPSSAILCLSLIFYSLPSPLSLTYRPPIPSFLTHVFHPGPSSISLSLNDIPHLSLCPSNHPSPTFPHPDSSPLFLHYTPSQTHAPCPHIIPRLSFLT</sequence>
<organism evidence="1 2">
    <name type="scientific">Plakobranchus ocellatus</name>
    <dbReference type="NCBI Taxonomy" id="259542"/>
    <lineage>
        <taxon>Eukaryota</taxon>
        <taxon>Metazoa</taxon>
        <taxon>Spiralia</taxon>
        <taxon>Lophotrochozoa</taxon>
        <taxon>Mollusca</taxon>
        <taxon>Gastropoda</taxon>
        <taxon>Heterobranchia</taxon>
        <taxon>Euthyneura</taxon>
        <taxon>Panpulmonata</taxon>
        <taxon>Sacoglossa</taxon>
        <taxon>Placobranchoidea</taxon>
        <taxon>Plakobranchidae</taxon>
        <taxon>Plakobranchus</taxon>
    </lineage>
</organism>
<name>A0AAV3XZ43_9GAST</name>
<dbReference type="EMBL" id="BLXT01000273">
    <property type="protein sequence ID" value="GFN75477.1"/>
    <property type="molecule type" value="Genomic_DNA"/>
</dbReference>